<reference evidence="2" key="1">
    <citation type="journal article" date="2019" name="Int. J. Syst. Evol. Microbiol.">
        <title>The Global Catalogue of Microorganisms (GCM) 10K type strain sequencing project: providing services to taxonomists for standard genome sequencing and annotation.</title>
        <authorList>
            <consortium name="The Broad Institute Genomics Platform"/>
            <consortium name="The Broad Institute Genome Sequencing Center for Infectious Disease"/>
            <person name="Wu L."/>
            <person name="Ma J."/>
        </authorList>
    </citation>
    <scope>NUCLEOTIDE SEQUENCE [LARGE SCALE GENOMIC DNA]</scope>
    <source>
        <strain evidence="2">CGMCC 1.12286</strain>
    </source>
</reference>
<evidence type="ECO:0000313" key="1">
    <source>
        <dbReference type="EMBL" id="MFD1673223.1"/>
    </source>
</evidence>
<evidence type="ECO:0000313" key="2">
    <source>
        <dbReference type="Proteomes" id="UP001597079"/>
    </source>
</evidence>
<dbReference type="EMBL" id="JBHUCX010000003">
    <property type="protein sequence ID" value="MFD1673223.1"/>
    <property type="molecule type" value="Genomic_DNA"/>
</dbReference>
<proteinExistence type="predicted"/>
<organism evidence="1 2">
    <name type="scientific">Alicyclobacillus fodiniaquatilis</name>
    <dbReference type="NCBI Taxonomy" id="1661150"/>
    <lineage>
        <taxon>Bacteria</taxon>
        <taxon>Bacillati</taxon>
        <taxon>Bacillota</taxon>
        <taxon>Bacilli</taxon>
        <taxon>Bacillales</taxon>
        <taxon>Alicyclobacillaceae</taxon>
        <taxon>Alicyclobacillus</taxon>
    </lineage>
</organism>
<protein>
    <submittedName>
        <fullName evidence="1">Uncharacterized protein</fullName>
    </submittedName>
</protein>
<keyword evidence="2" id="KW-1185">Reference proteome</keyword>
<comment type="caution">
    <text evidence="1">The sequence shown here is derived from an EMBL/GenBank/DDBJ whole genome shotgun (WGS) entry which is preliminary data.</text>
</comment>
<dbReference type="Proteomes" id="UP001597079">
    <property type="component" value="Unassembled WGS sequence"/>
</dbReference>
<gene>
    <name evidence="1" type="ORF">ACFSB2_00620</name>
</gene>
<name>A0ABW4JCZ2_9BACL</name>
<dbReference type="RefSeq" id="WP_377940577.1">
    <property type="nucleotide sequence ID" value="NZ_JBHUCX010000003.1"/>
</dbReference>
<sequence length="208" mass="23987">MSNKILDSTLLSLSQTRNVVTERQLQAIEALWIAITTLARDIAAIVTLQDILLPEEFDTAFKNLTMVNSMNEIKKEPILQTMGENMEKVQLSQLYVRSKLWAAYNDCIVVQARVMHVFFANRSKKKLRPWREDKPIQHIMEKLNREESDFVLQIPLGQLNRLLGVLRQRFLTEASISISGEEAAKYHLEQASQFADDVEMRRSQILGK</sequence>
<accession>A0ABW4JCZ2</accession>